<dbReference type="Gene3D" id="3.90.79.10">
    <property type="entry name" value="Nucleoside Triphosphate Pyrophosphohydrolase"/>
    <property type="match status" value="1"/>
</dbReference>
<reference evidence="3 4" key="1">
    <citation type="submission" date="2017-09" db="EMBL/GenBank/DDBJ databases">
        <title>The Catabolism of 3,6-Dichlorosalicylic acid is Initiated by the Cytochrome P450 Monooxygenase DsmABC in Rhizorhabdus dicambivorans Ndbn-20.</title>
        <authorList>
            <person name="Na L."/>
        </authorList>
    </citation>
    <scope>NUCLEOTIDE SEQUENCE [LARGE SCALE GENOMIC DNA]</scope>
    <source>
        <strain evidence="3 4">Ndbn-20m</strain>
    </source>
</reference>
<dbReference type="KEGG" id="rdi:CMV14_05975"/>
<keyword evidence="4" id="KW-1185">Reference proteome</keyword>
<dbReference type="PROSITE" id="PS51462">
    <property type="entry name" value="NUDIX"/>
    <property type="match status" value="1"/>
</dbReference>
<comment type="caution">
    <text evidence="3">The sequence shown here is derived from an EMBL/GenBank/DDBJ whole genome shotgun (WGS) entry which is preliminary data.</text>
</comment>
<evidence type="ECO:0000313" key="3">
    <source>
        <dbReference type="EMBL" id="PCE40194.1"/>
    </source>
</evidence>
<dbReference type="Pfam" id="PF00293">
    <property type="entry name" value="NUDIX"/>
    <property type="match status" value="1"/>
</dbReference>
<feature type="domain" description="Nudix hydrolase" evidence="2">
    <location>
        <begin position="1"/>
        <end position="132"/>
    </location>
</feature>
<dbReference type="AlphaFoldDB" id="A0A2A4FR55"/>
<evidence type="ECO:0000256" key="1">
    <source>
        <dbReference type="ARBA" id="ARBA00008591"/>
    </source>
</evidence>
<dbReference type="OrthoDB" id="9797568at2"/>
<dbReference type="Proteomes" id="UP000218934">
    <property type="component" value="Unassembled WGS sequence"/>
</dbReference>
<dbReference type="InterPro" id="IPR015797">
    <property type="entry name" value="NUDIX_hydrolase-like_dom_sf"/>
</dbReference>
<dbReference type="GO" id="GO:0016462">
    <property type="term" value="F:pyrophosphatase activity"/>
    <property type="evidence" value="ECO:0007669"/>
    <property type="project" value="InterPro"/>
</dbReference>
<dbReference type="CDD" id="cd04666">
    <property type="entry name" value="NUDIX_DIPP2_like_Nudt4"/>
    <property type="match status" value="1"/>
</dbReference>
<dbReference type="InterPro" id="IPR052912">
    <property type="entry name" value="UPF0111_domain"/>
</dbReference>
<dbReference type="Pfam" id="PF01865">
    <property type="entry name" value="PhoU_div"/>
    <property type="match status" value="1"/>
</dbReference>
<protein>
    <submittedName>
        <fullName evidence="3">DUF47 domain-containing protein</fullName>
    </submittedName>
</protein>
<dbReference type="SUPFAM" id="SSF55811">
    <property type="entry name" value="Nudix"/>
    <property type="match status" value="1"/>
</dbReference>
<gene>
    <name evidence="3" type="ORF">COO09_21630</name>
</gene>
<dbReference type="EMBL" id="NWUF01000033">
    <property type="protein sequence ID" value="PCE40194.1"/>
    <property type="molecule type" value="Genomic_DNA"/>
</dbReference>
<organism evidence="3 4">
    <name type="scientific">Rhizorhabdus dicambivorans</name>
    <dbReference type="NCBI Taxonomy" id="1850238"/>
    <lineage>
        <taxon>Bacteria</taxon>
        <taxon>Pseudomonadati</taxon>
        <taxon>Pseudomonadota</taxon>
        <taxon>Alphaproteobacteria</taxon>
        <taxon>Sphingomonadales</taxon>
        <taxon>Sphingomonadaceae</taxon>
        <taxon>Rhizorhabdus</taxon>
    </lineage>
</organism>
<comment type="similarity">
    <text evidence="1">Belongs to the UPF0111 family.</text>
</comment>
<dbReference type="PANTHER" id="PTHR37298">
    <property type="entry name" value="UPF0111 PROTEIN YKAA"/>
    <property type="match status" value="1"/>
</dbReference>
<evidence type="ECO:0000259" key="2">
    <source>
        <dbReference type="PROSITE" id="PS51462"/>
    </source>
</evidence>
<accession>A0A2A4FR55</accession>
<dbReference type="InterPro" id="IPR038078">
    <property type="entry name" value="PhoU-like_sf"/>
</dbReference>
<dbReference type="RefSeq" id="WP_066968808.1">
    <property type="nucleotide sequence ID" value="NZ_CP023449.1"/>
</dbReference>
<sequence>MRQIAVLPYRTNEAGQTEVLLITSRDTRRWVLPKGNRIKGLKSHEAASHEAYEEAGLVGIACPYAIGTYQYRKQRRNGTERPTTVDIFPFSVTAQLDEWPEKEERELRWFAPSDAAVSVDEPELRDILANFVPPVWNPGLAERFVNATRRHTAERFTIVRWFQALLPKQGSFFEQFEAHAALNVAAADALGKLLQGGPDMPIHCQEIFDRENDADDIIRDVLVDVRKTLITPFDRTAITSLIGSMDDAIDQMNQTAKAIMLYELKEFEPQMRDMAGIIVEAARITADAMPLLRDVGRNATRLHSLTERIVKLEGHADEIHDAGLKALFKAKSEKAAIAFVIGREIYSHLEKITDRFEDVANEIQGLVLDHA</sequence>
<dbReference type="Gene3D" id="1.20.58.220">
    <property type="entry name" value="Phosphate transport system protein phou homolog 2, domain 2"/>
    <property type="match status" value="1"/>
</dbReference>
<dbReference type="InterPro" id="IPR018445">
    <property type="entry name" value="Put_Phosphate_transp_reg"/>
</dbReference>
<dbReference type="InterPro" id="IPR047198">
    <property type="entry name" value="DDP-like_NUDIX"/>
</dbReference>
<dbReference type="InterPro" id="IPR000086">
    <property type="entry name" value="NUDIX_hydrolase_dom"/>
</dbReference>
<evidence type="ECO:0000313" key="4">
    <source>
        <dbReference type="Proteomes" id="UP000218934"/>
    </source>
</evidence>
<proteinExistence type="inferred from homology"/>
<dbReference type="PANTHER" id="PTHR37298:SF1">
    <property type="entry name" value="UPF0111 PROTEIN YKAA"/>
    <property type="match status" value="1"/>
</dbReference>
<name>A0A2A4FR55_9SPHN</name>